<name>A0A848L6K4_9ACTN</name>
<dbReference type="Gene3D" id="3.30.370.10">
    <property type="entry name" value="Barstar-like"/>
    <property type="match status" value="1"/>
</dbReference>
<evidence type="ECO:0000313" key="3">
    <source>
        <dbReference type="EMBL" id="NMO04161.1"/>
    </source>
</evidence>
<proteinExistence type="inferred from homology"/>
<comment type="similarity">
    <text evidence="1">Belongs to the barstar family.</text>
</comment>
<dbReference type="SUPFAM" id="SSF52038">
    <property type="entry name" value="Barstar-related"/>
    <property type="match status" value="1"/>
</dbReference>
<dbReference type="Proteomes" id="UP000550729">
    <property type="component" value="Unassembled WGS sequence"/>
</dbReference>
<evidence type="ECO:0000256" key="1">
    <source>
        <dbReference type="ARBA" id="ARBA00006845"/>
    </source>
</evidence>
<dbReference type="AlphaFoldDB" id="A0A848L6K4"/>
<dbReference type="InterPro" id="IPR035905">
    <property type="entry name" value="Barstar-like_sf"/>
</dbReference>
<keyword evidence="4" id="KW-1185">Reference proteome</keyword>
<reference evidence="3 4" key="1">
    <citation type="submission" date="2020-04" db="EMBL/GenBank/DDBJ databases">
        <title>Gordonia sp. nov. TBRC 11910.</title>
        <authorList>
            <person name="Suriyachadkun C."/>
        </authorList>
    </citation>
    <scope>NUCLEOTIDE SEQUENCE [LARGE SCALE GENOMIC DNA]</scope>
    <source>
        <strain evidence="3 4">TBRC 11910</strain>
    </source>
</reference>
<dbReference type="EMBL" id="JABBNB010000031">
    <property type="protein sequence ID" value="NMO04161.1"/>
    <property type="molecule type" value="Genomic_DNA"/>
</dbReference>
<feature type="domain" description="Barstar (barnase inhibitor)" evidence="2">
    <location>
        <begin position="1"/>
        <end position="83"/>
    </location>
</feature>
<sequence length="111" mass="12553">MTDLAGVYSQFATAWAFPDYFGRNKDAFDDCMRDLAGSPLITEITDAQRLLLDEPRQLRWFAAALEFYAHSYRAQEPAVRFAVVLSAPADLRATVARRWRAVDVEPILLGD</sequence>
<protein>
    <submittedName>
        <fullName evidence="3">Barstar family protein</fullName>
    </submittedName>
</protein>
<dbReference type="InterPro" id="IPR000468">
    <property type="entry name" value="Barstar"/>
</dbReference>
<gene>
    <name evidence="3" type="ORF">HH308_23370</name>
</gene>
<dbReference type="Pfam" id="PF01337">
    <property type="entry name" value="Barstar"/>
    <property type="match status" value="1"/>
</dbReference>
<organism evidence="3 4">
    <name type="scientific">Gordonia asplenii</name>
    <dbReference type="NCBI Taxonomy" id="2725283"/>
    <lineage>
        <taxon>Bacteria</taxon>
        <taxon>Bacillati</taxon>
        <taxon>Actinomycetota</taxon>
        <taxon>Actinomycetes</taxon>
        <taxon>Mycobacteriales</taxon>
        <taxon>Gordoniaceae</taxon>
        <taxon>Gordonia</taxon>
    </lineage>
</organism>
<evidence type="ECO:0000259" key="2">
    <source>
        <dbReference type="Pfam" id="PF01337"/>
    </source>
</evidence>
<comment type="caution">
    <text evidence="3">The sequence shown here is derived from an EMBL/GenBank/DDBJ whole genome shotgun (WGS) entry which is preliminary data.</text>
</comment>
<accession>A0A848L6K4</accession>
<evidence type="ECO:0000313" key="4">
    <source>
        <dbReference type="Proteomes" id="UP000550729"/>
    </source>
</evidence>